<feature type="binding site" evidence="11">
    <location>
        <position position="38"/>
    </location>
    <ligand>
        <name>substrate</name>
    </ligand>
</feature>
<dbReference type="HAMAP" id="MF_00109">
    <property type="entry name" value="Shikimate_kinase"/>
    <property type="match status" value="1"/>
</dbReference>
<evidence type="ECO:0000256" key="9">
    <source>
        <dbReference type="ARBA" id="ARBA00023141"/>
    </source>
</evidence>
<dbReference type="InterPro" id="IPR031322">
    <property type="entry name" value="Shikimate/glucono_kinase"/>
</dbReference>
<protein>
    <recommendedName>
        <fullName evidence="3 11">Shikimate kinase</fullName>
        <shortName evidence="11">SK</shortName>
        <ecNumber evidence="3 11">2.7.1.71</ecNumber>
    </recommendedName>
</protein>
<evidence type="ECO:0000256" key="2">
    <source>
        <dbReference type="ARBA" id="ARBA00006997"/>
    </source>
</evidence>
<evidence type="ECO:0000256" key="3">
    <source>
        <dbReference type="ARBA" id="ARBA00012154"/>
    </source>
</evidence>
<evidence type="ECO:0000256" key="6">
    <source>
        <dbReference type="ARBA" id="ARBA00022741"/>
    </source>
</evidence>
<proteinExistence type="inferred from homology"/>
<dbReference type="PROSITE" id="PS01128">
    <property type="entry name" value="SHIKIMATE_KINASE"/>
    <property type="match status" value="1"/>
</dbReference>
<evidence type="ECO:0000313" key="13">
    <source>
        <dbReference type="Proteomes" id="UP000325827"/>
    </source>
</evidence>
<accession>A0A5J5J601</accession>
<comment type="similarity">
    <text evidence="2 11">Belongs to the shikimate kinase family.</text>
</comment>
<feature type="binding site" evidence="11">
    <location>
        <position position="20"/>
    </location>
    <ligand>
        <name>Mg(2+)</name>
        <dbReference type="ChEBI" id="CHEBI:18420"/>
    </ligand>
</feature>
<comment type="catalytic activity">
    <reaction evidence="10 11">
        <text>shikimate + ATP = 3-phosphoshikimate + ADP + H(+)</text>
        <dbReference type="Rhea" id="RHEA:13121"/>
        <dbReference type="ChEBI" id="CHEBI:15378"/>
        <dbReference type="ChEBI" id="CHEBI:30616"/>
        <dbReference type="ChEBI" id="CHEBI:36208"/>
        <dbReference type="ChEBI" id="CHEBI:145989"/>
        <dbReference type="ChEBI" id="CHEBI:456216"/>
        <dbReference type="EC" id="2.7.1.71"/>
    </reaction>
</comment>
<keyword evidence="11" id="KW-0460">Magnesium</keyword>
<comment type="subcellular location">
    <subcellularLocation>
        <location evidence="11">Cytoplasm</location>
    </subcellularLocation>
</comment>
<dbReference type="GO" id="GO:0009423">
    <property type="term" value="P:chorismate biosynthetic process"/>
    <property type="evidence" value="ECO:0007669"/>
    <property type="project" value="UniProtKB-UniRule"/>
</dbReference>
<dbReference type="Proteomes" id="UP000325827">
    <property type="component" value="Unassembled WGS sequence"/>
</dbReference>
<dbReference type="Gene3D" id="3.40.50.300">
    <property type="entry name" value="P-loop containing nucleotide triphosphate hydrolases"/>
    <property type="match status" value="1"/>
</dbReference>
<dbReference type="RefSeq" id="WP_150447328.1">
    <property type="nucleotide sequence ID" value="NZ_VYSA01000001.1"/>
</dbReference>
<keyword evidence="7 11" id="KW-0418">Kinase</keyword>
<evidence type="ECO:0000256" key="11">
    <source>
        <dbReference type="HAMAP-Rule" id="MF_00109"/>
    </source>
</evidence>
<dbReference type="UniPathway" id="UPA00053">
    <property type="reaction ID" value="UER00088"/>
</dbReference>
<comment type="cofactor">
    <cofactor evidence="11">
        <name>Mg(2+)</name>
        <dbReference type="ChEBI" id="CHEBI:18420"/>
    </cofactor>
    <text evidence="11">Binds 1 Mg(2+) ion per subunit.</text>
</comment>
<evidence type="ECO:0000256" key="7">
    <source>
        <dbReference type="ARBA" id="ARBA00022777"/>
    </source>
</evidence>
<dbReference type="GO" id="GO:0005524">
    <property type="term" value="F:ATP binding"/>
    <property type="evidence" value="ECO:0007669"/>
    <property type="project" value="UniProtKB-UniRule"/>
</dbReference>
<organism evidence="12 13">
    <name type="scientific">Microbacterium rhizomatis</name>
    <dbReference type="NCBI Taxonomy" id="1631477"/>
    <lineage>
        <taxon>Bacteria</taxon>
        <taxon>Bacillati</taxon>
        <taxon>Actinomycetota</taxon>
        <taxon>Actinomycetes</taxon>
        <taxon>Micrococcales</taxon>
        <taxon>Microbacteriaceae</taxon>
        <taxon>Microbacterium</taxon>
    </lineage>
</organism>
<keyword evidence="5 11" id="KW-0808">Transferase</keyword>
<keyword evidence="4 11" id="KW-0028">Amino-acid biosynthesis</keyword>
<keyword evidence="6 11" id="KW-0547">Nucleotide-binding</keyword>
<evidence type="ECO:0000256" key="8">
    <source>
        <dbReference type="ARBA" id="ARBA00022840"/>
    </source>
</evidence>
<dbReference type="GO" id="GO:0008652">
    <property type="term" value="P:amino acid biosynthetic process"/>
    <property type="evidence" value="ECO:0007669"/>
    <property type="project" value="UniProtKB-KW"/>
</dbReference>
<evidence type="ECO:0000256" key="1">
    <source>
        <dbReference type="ARBA" id="ARBA00004842"/>
    </source>
</evidence>
<name>A0A5J5J601_9MICO</name>
<dbReference type="OrthoDB" id="9800332at2"/>
<dbReference type="PANTHER" id="PTHR21087">
    <property type="entry name" value="SHIKIMATE KINASE"/>
    <property type="match status" value="1"/>
</dbReference>
<evidence type="ECO:0000313" key="12">
    <source>
        <dbReference type="EMBL" id="KAA9110554.1"/>
    </source>
</evidence>
<keyword evidence="8 11" id="KW-0067">ATP-binding</keyword>
<comment type="caution">
    <text evidence="11">Lacks conserved residue(s) required for the propagation of feature annotation.</text>
</comment>
<dbReference type="PRINTS" id="PR01100">
    <property type="entry name" value="SHIKIMTKNASE"/>
</dbReference>
<feature type="binding site" evidence="11">
    <location>
        <position position="61"/>
    </location>
    <ligand>
        <name>substrate</name>
    </ligand>
</feature>
<reference evidence="13" key="1">
    <citation type="submission" date="2019-09" db="EMBL/GenBank/DDBJ databases">
        <title>Mumia zhuanghuii sp. nov. isolated from the intestinal contents of plateau pika (Ochotona curzoniae) in the Qinghai-Tibet plateau of China.</title>
        <authorList>
            <person name="Tian Z."/>
        </authorList>
    </citation>
    <scope>NUCLEOTIDE SEQUENCE [LARGE SCALE GENOMIC DNA]</scope>
    <source>
        <strain evidence="13">JCM 30598</strain>
    </source>
</reference>
<comment type="function">
    <text evidence="11">Catalyzes the specific phosphorylation of the 3-hydroxyl group of shikimic acid using ATP as a cosubstrate.</text>
</comment>
<dbReference type="InterPro" id="IPR023000">
    <property type="entry name" value="Shikimate_kinase_CS"/>
</dbReference>
<dbReference type="AlphaFoldDB" id="A0A5J5J601"/>
<comment type="caution">
    <text evidence="12">The sequence shown here is derived from an EMBL/GenBank/DDBJ whole genome shotgun (WGS) entry which is preliminary data.</text>
</comment>
<dbReference type="InterPro" id="IPR000623">
    <property type="entry name" value="Shikimate_kinase/TSH1"/>
</dbReference>
<sequence>MTSPDRAALVFVGPMGAGKSSIAKKVARELDREFTDTDTVVVRAHGPIPALFESHGEAFFRAVEREAVVAALATGGVVALGGGAVLDAATRADLAAHHVVLLTVSPDIVRARIGGQNRPLLNDGDPIAQWRRIYAERHPLYEEVADVTFDSSTGHISAIAAAIAEWARAQDTVPHAAPGTVSEGSE</sequence>
<keyword evidence="9 11" id="KW-0057">Aromatic amino acid biosynthesis</keyword>
<dbReference type="GO" id="GO:0005829">
    <property type="term" value="C:cytosol"/>
    <property type="evidence" value="ECO:0007669"/>
    <property type="project" value="TreeGrafter"/>
</dbReference>
<dbReference type="SUPFAM" id="SSF52540">
    <property type="entry name" value="P-loop containing nucleoside triphosphate hydrolases"/>
    <property type="match status" value="1"/>
</dbReference>
<dbReference type="InterPro" id="IPR027417">
    <property type="entry name" value="P-loop_NTPase"/>
</dbReference>
<gene>
    <name evidence="11" type="primary">aroK</name>
    <name evidence="12" type="ORF">F6B43_02485</name>
</gene>
<dbReference type="GO" id="GO:0000287">
    <property type="term" value="F:magnesium ion binding"/>
    <property type="evidence" value="ECO:0007669"/>
    <property type="project" value="UniProtKB-UniRule"/>
</dbReference>
<comment type="subunit">
    <text evidence="11">Monomer.</text>
</comment>
<evidence type="ECO:0000256" key="10">
    <source>
        <dbReference type="ARBA" id="ARBA00048567"/>
    </source>
</evidence>
<dbReference type="GO" id="GO:0009073">
    <property type="term" value="P:aromatic amino acid family biosynthetic process"/>
    <property type="evidence" value="ECO:0007669"/>
    <property type="project" value="UniProtKB-KW"/>
</dbReference>
<feature type="binding site" evidence="11">
    <location>
        <position position="118"/>
    </location>
    <ligand>
        <name>ATP</name>
        <dbReference type="ChEBI" id="CHEBI:30616"/>
    </ligand>
</feature>
<keyword evidence="13" id="KW-1185">Reference proteome</keyword>
<feature type="binding site" evidence="11">
    <location>
        <begin position="16"/>
        <end position="21"/>
    </location>
    <ligand>
        <name>ATP</name>
        <dbReference type="ChEBI" id="CHEBI:30616"/>
    </ligand>
</feature>
<evidence type="ECO:0000256" key="5">
    <source>
        <dbReference type="ARBA" id="ARBA00022679"/>
    </source>
</evidence>
<dbReference type="Pfam" id="PF01202">
    <property type="entry name" value="SKI"/>
    <property type="match status" value="1"/>
</dbReference>
<dbReference type="GO" id="GO:0004765">
    <property type="term" value="F:shikimate kinase activity"/>
    <property type="evidence" value="ECO:0007669"/>
    <property type="project" value="UniProtKB-UniRule"/>
</dbReference>
<evidence type="ECO:0000256" key="4">
    <source>
        <dbReference type="ARBA" id="ARBA00022605"/>
    </source>
</evidence>
<dbReference type="CDD" id="cd00464">
    <property type="entry name" value="SK"/>
    <property type="match status" value="1"/>
</dbReference>
<keyword evidence="11" id="KW-0963">Cytoplasm</keyword>
<feature type="binding site" evidence="11">
    <location>
        <position position="137"/>
    </location>
    <ligand>
        <name>substrate</name>
    </ligand>
</feature>
<dbReference type="EMBL" id="VYSA01000001">
    <property type="protein sequence ID" value="KAA9110554.1"/>
    <property type="molecule type" value="Genomic_DNA"/>
</dbReference>
<comment type="pathway">
    <text evidence="1 11">Metabolic intermediate biosynthesis; chorismate biosynthesis; chorismate from D-erythrose 4-phosphate and phosphoenolpyruvate: step 5/7.</text>
</comment>
<feature type="binding site" evidence="11">
    <location>
        <position position="82"/>
    </location>
    <ligand>
        <name>substrate</name>
    </ligand>
</feature>
<dbReference type="EC" id="2.7.1.71" evidence="3 11"/>
<keyword evidence="11" id="KW-0479">Metal-binding</keyword>
<dbReference type="PANTHER" id="PTHR21087:SF16">
    <property type="entry name" value="SHIKIMATE KINASE 1, CHLOROPLASTIC"/>
    <property type="match status" value="1"/>
</dbReference>